<reference evidence="1 2" key="1">
    <citation type="journal article" date="2016" name="Nat. Commun.">
        <title>Thousands of microbial genomes shed light on interconnected biogeochemical processes in an aquifer system.</title>
        <authorList>
            <person name="Anantharaman K."/>
            <person name="Brown C.T."/>
            <person name="Hug L.A."/>
            <person name="Sharon I."/>
            <person name="Castelle C.J."/>
            <person name="Probst A.J."/>
            <person name="Thomas B.C."/>
            <person name="Singh A."/>
            <person name="Wilkins M.J."/>
            <person name="Karaoz U."/>
            <person name="Brodie E.L."/>
            <person name="Williams K.H."/>
            <person name="Hubbard S.S."/>
            <person name="Banfield J.F."/>
        </authorList>
    </citation>
    <scope>NUCLEOTIDE SEQUENCE [LARGE SCALE GENOMIC DNA]</scope>
</reference>
<evidence type="ECO:0000313" key="2">
    <source>
        <dbReference type="Proteomes" id="UP000178977"/>
    </source>
</evidence>
<dbReference type="Proteomes" id="UP000178977">
    <property type="component" value="Unassembled WGS sequence"/>
</dbReference>
<sequence length="69" mass="8101">MRDAEVARGYMDFIIEDKIVLEIKKGERFLKQNIDQLYRYLKAGDLQLGILANFTSRGLQFKRIVNLHS</sequence>
<proteinExistence type="predicted"/>
<gene>
    <name evidence="1" type="ORF">A3A44_03235</name>
</gene>
<evidence type="ECO:0000313" key="1">
    <source>
        <dbReference type="EMBL" id="OHA09587.1"/>
    </source>
</evidence>
<accession>A0A1G2LD88</accession>
<dbReference type="Pfam" id="PF13366">
    <property type="entry name" value="PDDEXK_3"/>
    <property type="match status" value="1"/>
</dbReference>
<protein>
    <recommendedName>
        <fullName evidence="3">GxxExxY protein</fullName>
    </recommendedName>
</protein>
<dbReference type="STRING" id="1802281.A3A44_03235"/>
<dbReference type="EMBL" id="MHQT01000021">
    <property type="protein sequence ID" value="OHA09587.1"/>
    <property type="molecule type" value="Genomic_DNA"/>
</dbReference>
<evidence type="ECO:0008006" key="3">
    <source>
        <dbReference type="Google" id="ProtNLM"/>
    </source>
</evidence>
<dbReference type="AlphaFoldDB" id="A0A1G2LD88"/>
<comment type="caution">
    <text evidence="1">The sequence shown here is derived from an EMBL/GenBank/DDBJ whole genome shotgun (WGS) entry which is preliminary data.</text>
</comment>
<name>A0A1G2LD88_9BACT</name>
<dbReference type="NCBIfam" id="TIGR04256">
    <property type="entry name" value="GxxExxY"/>
    <property type="match status" value="1"/>
</dbReference>
<dbReference type="InterPro" id="IPR026350">
    <property type="entry name" value="GxxExxY"/>
</dbReference>
<organism evidence="1 2">
    <name type="scientific">Candidatus Sungbacteria bacterium RIFCSPLOWO2_01_FULL_60_25</name>
    <dbReference type="NCBI Taxonomy" id="1802281"/>
    <lineage>
        <taxon>Bacteria</taxon>
        <taxon>Candidatus Sungiibacteriota</taxon>
    </lineage>
</organism>